<sequence>MCRDALSAPIWSSELGPVAPSLYVVTCTSGIRTLMPIGKRPTDQILRTECNALRTTVAKQDAPLALGFNAARSFRRSELSARRTMSSNG</sequence>
<proteinExistence type="predicted"/>
<protein>
    <submittedName>
        <fullName evidence="1">Uncharacterized protein</fullName>
    </submittedName>
</protein>
<keyword evidence="2" id="KW-1185">Reference proteome</keyword>
<organism evidence="1 2">
    <name type="scientific">Iphiclides podalirius</name>
    <name type="common">scarce swallowtail</name>
    <dbReference type="NCBI Taxonomy" id="110791"/>
    <lineage>
        <taxon>Eukaryota</taxon>
        <taxon>Metazoa</taxon>
        <taxon>Ecdysozoa</taxon>
        <taxon>Arthropoda</taxon>
        <taxon>Hexapoda</taxon>
        <taxon>Insecta</taxon>
        <taxon>Pterygota</taxon>
        <taxon>Neoptera</taxon>
        <taxon>Endopterygota</taxon>
        <taxon>Lepidoptera</taxon>
        <taxon>Glossata</taxon>
        <taxon>Ditrysia</taxon>
        <taxon>Papilionoidea</taxon>
        <taxon>Papilionidae</taxon>
        <taxon>Papilioninae</taxon>
        <taxon>Iphiclides</taxon>
    </lineage>
</organism>
<feature type="non-terminal residue" evidence="1">
    <location>
        <position position="89"/>
    </location>
</feature>
<name>A0ABN8I8Y9_9NEOP</name>
<evidence type="ECO:0000313" key="1">
    <source>
        <dbReference type="EMBL" id="CAH2048823.1"/>
    </source>
</evidence>
<dbReference type="EMBL" id="OW152830">
    <property type="protein sequence ID" value="CAH2048823.1"/>
    <property type="molecule type" value="Genomic_DNA"/>
</dbReference>
<dbReference type="Proteomes" id="UP000837857">
    <property type="component" value="Chromosome 18"/>
</dbReference>
<evidence type="ECO:0000313" key="2">
    <source>
        <dbReference type="Proteomes" id="UP000837857"/>
    </source>
</evidence>
<gene>
    <name evidence="1" type="ORF">IPOD504_LOCUS6405</name>
</gene>
<reference evidence="1" key="1">
    <citation type="submission" date="2022-03" db="EMBL/GenBank/DDBJ databases">
        <authorList>
            <person name="Martin H S."/>
        </authorList>
    </citation>
    <scope>NUCLEOTIDE SEQUENCE</scope>
</reference>
<accession>A0ABN8I8Y9</accession>